<keyword evidence="4" id="KW-1185">Reference proteome</keyword>
<proteinExistence type="predicted"/>
<evidence type="ECO:0000256" key="1">
    <source>
        <dbReference type="SAM" id="MobiDB-lite"/>
    </source>
</evidence>
<organism evidence="3 4">
    <name type="scientific">Nocardia uniformis</name>
    <dbReference type="NCBI Taxonomy" id="53432"/>
    <lineage>
        <taxon>Bacteria</taxon>
        <taxon>Bacillati</taxon>
        <taxon>Actinomycetota</taxon>
        <taxon>Actinomycetes</taxon>
        <taxon>Mycobacteriales</taxon>
        <taxon>Nocardiaceae</taxon>
        <taxon>Nocardia</taxon>
    </lineage>
</organism>
<feature type="chain" id="PRO_5039497082" evidence="2">
    <location>
        <begin position="33"/>
        <end position="317"/>
    </location>
</feature>
<evidence type="ECO:0000313" key="4">
    <source>
        <dbReference type="Proteomes" id="UP000586827"/>
    </source>
</evidence>
<protein>
    <submittedName>
        <fullName evidence="3">Uncharacterized protein</fullName>
    </submittedName>
</protein>
<keyword evidence="2" id="KW-0732">Signal</keyword>
<dbReference type="RefSeq" id="WP_067526373.1">
    <property type="nucleotide sequence ID" value="NZ_JABELX010000002.1"/>
</dbReference>
<gene>
    <name evidence="3" type="ORF">HLB23_06150</name>
</gene>
<dbReference type="Proteomes" id="UP000586827">
    <property type="component" value="Unassembled WGS sequence"/>
</dbReference>
<dbReference type="AlphaFoldDB" id="A0A849BZD0"/>
<accession>A0A849BZD0</accession>
<feature type="signal peptide" evidence="2">
    <location>
        <begin position="1"/>
        <end position="32"/>
    </location>
</feature>
<evidence type="ECO:0000313" key="3">
    <source>
        <dbReference type="EMBL" id="NNH69455.1"/>
    </source>
</evidence>
<comment type="caution">
    <text evidence="3">The sequence shown here is derived from an EMBL/GenBank/DDBJ whole genome shotgun (WGS) entry which is preliminary data.</text>
</comment>
<name>A0A849BZD0_9NOCA</name>
<sequence length="317" mass="30967">MGKRQQADRLSSRQLWGSLAVAGAFPLTVALAGTAAAEPVNPEDAPAALAQDAPQPALVVDSPFGHLAVPMPAALTDGMRDWLATAPTAASAEATAALSDSAEPAAAGTPAPATRVGRNSPVGARDIPGGSLAAVDPEQLRMPDPSVAAEVAPIAAPEGKLRFGDTQVDVPEWLTPEQADQINDLSATAEAELAQTLDSAGFEPSRSDRIAAQTIGTAAVGAAVGVAVAAPLEGAALVMGGFVGAMAGMPFAPAGWVVGPVIGATAAVALVAVPAAAMGATVGAAVGAANGYLAPATEGAPIDAADSTIEAPISSND</sequence>
<dbReference type="EMBL" id="JABELX010000002">
    <property type="protein sequence ID" value="NNH69455.1"/>
    <property type="molecule type" value="Genomic_DNA"/>
</dbReference>
<reference evidence="3 4" key="1">
    <citation type="submission" date="2020-05" db="EMBL/GenBank/DDBJ databases">
        <title>MicrobeNet Type strains.</title>
        <authorList>
            <person name="Nicholson A.C."/>
        </authorList>
    </citation>
    <scope>NUCLEOTIDE SEQUENCE [LARGE SCALE GENOMIC DNA]</scope>
    <source>
        <strain evidence="3 4">JCM 3224</strain>
    </source>
</reference>
<feature type="region of interest" description="Disordered" evidence="1">
    <location>
        <begin position="94"/>
        <end position="132"/>
    </location>
</feature>
<evidence type="ECO:0000256" key="2">
    <source>
        <dbReference type="SAM" id="SignalP"/>
    </source>
</evidence>
<feature type="compositionally biased region" description="Low complexity" evidence="1">
    <location>
        <begin position="94"/>
        <end position="114"/>
    </location>
</feature>